<dbReference type="AlphaFoldDB" id="A0A5R8NNQ3"/>
<evidence type="ECO:0000256" key="1">
    <source>
        <dbReference type="SAM" id="MobiDB-lite"/>
    </source>
</evidence>
<evidence type="ECO:0000313" key="2">
    <source>
        <dbReference type="EMBL" id="TLF77312.1"/>
    </source>
</evidence>
<accession>A0A5R8NNQ3</accession>
<dbReference type="Proteomes" id="UP000306378">
    <property type="component" value="Unassembled WGS sequence"/>
</dbReference>
<feature type="region of interest" description="Disordered" evidence="1">
    <location>
        <begin position="1"/>
        <end position="64"/>
    </location>
</feature>
<protein>
    <submittedName>
        <fullName evidence="2">Uncharacterized protein</fullName>
    </submittedName>
</protein>
<proteinExistence type="predicted"/>
<dbReference type="RefSeq" id="WP_138448177.1">
    <property type="nucleotide sequence ID" value="NZ_VBUT01000005.1"/>
</dbReference>
<dbReference type="EMBL" id="VBUT01000005">
    <property type="protein sequence ID" value="TLF77312.1"/>
    <property type="molecule type" value="Genomic_DNA"/>
</dbReference>
<evidence type="ECO:0000313" key="3">
    <source>
        <dbReference type="Proteomes" id="UP000306378"/>
    </source>
</evidence>
<name>A0A5R8NNQ3_9NOCA</name>
<reference evidence="2 3" key="1">
    <citation type="submission" date="2019-05" db="EMBL/GenBank/DDBJ databases">
        <title>Genomes sequences of two Nocardia cyriacigeorgica environmental isolates, type strains Nocardia asteroides ATCC 19247 and Nocardia cyriacigeorgica DSM 44484.</title>
        <authorList>
            <person name="Vautrin F."/>
            <person name="Bergeron E."/>
            <person name="Dubost A."/>
            <person name="Abrouk D."/>
            <person name="Rodriguez Nava V."/>
            <person name="Pujic P."/>
        </authorList>
    </citation>
    <scope>NUCLEOTIDE SEQUENCE [LARGE SCALE GENOMIC DNA]</scope>
    <source>
        <strain evidence="2 3">EML 446</strain>
    </source>
</reference>
<feature type="compositionally biased region" description="Gly residues" evidence="1">
    <location>
        <begin position="32"/>
        <end position="60"/>
    </location>
</feature>
<comment type="caution">
    <text evidence="2">The sequence shown here is derived from an EMBL/GenBank/DDBJ whole genome shotgun (WGS) entry which is preliminary data.</text>
</comment>
<organism evidence="2 3">
    <name type="scientific">Nocardia cyriacigeorgica</name>
    <dbReference type="NCBI Taxonomy" id="135487"/>
    <lineage>
        <taxon>Bacteria</taxon>
        <taxon>Bacillati</taxon>
        <taxon>Actinomycetota</taxon>
        <taxon>Actinomycetes</taxon>
        <taxon>Mycobacteriales</taxon>
        <taxon>Nocardiaceae</taxon>
        <taxon>Nocardia</taxon>
    </lineage>
</organism>
<gene>
    <name evidence="2" type="ORF">FEK34_13200</name>
</gene>
<feature type="region of interest" description="Disordered" evidence="1">
    <location>
        <begin position="220"/>
        <end position="243"/>
    </location>
</feature>
<feature type="compositionally biased region" description="Gly residues" evidence="1">
    <location>
        <begin position="1"/>
        <end position="24"/>
    </location>
</feature>
<sequence>MRDGDGAAGAGGDGAAGAGGGGAVGTADDGAAGDGDGGADGRGGAGAGGGAGADSGGNAGSGFARESLPMRAGGNGFGVARPARVLLPDAGRLFRVFCAVDPVDDPLVHSAVAVLSVWVRHFDSGRRPMLARLAGQLDLYVWLIDCHAEDLLAGHPADPDADEMHYTYGEHVALLTADFVRYKREQSSPGGVTDEQALHHHRHWQGFDAMVAAVHAGTVRLTPPRDPSSPRFTAPWRGGAIGR</sequence>